<accession>E3BKD6</accession>
<dbReference type="GO" id="GO:0000160">
    <property type="term" value="P:phosphorelay signal transduction system"/>
    <property type="evidence" value="ECO:0007669"/>
    <property type="project" value="UniProtKB-KW"/>
</dbReference>
<evidence type="ECO:0000256" key="1">
    <source>
        <dbReference type="ARBA" id="ARBA00023012"/>
    </source>
</evidence>
<dbReference type="RefSeq" id="WP_009601499.1">
    <property type="nucleotide sequence ID" value="NZ_AEIU01000074.1"/>
</dbReference>
<keyword evidence="2" id="KW-0812">Transmembrane</keyword>
<feature type="transmembrane region" description="Helical" evidence="2">
    <location>
        <begin position="37"/>
        <end position="61"/>
    </location>
</feature>
<dbReference type="Gene3D" id="2.40.50.1020">
    <property type="entry name" value="LytTr DNA-binding domain"/>
    <property type="match status" value="1"/>
</dbReference>
<keyword evidence="2" id="KW-0472">Membrane</keyword>
<organism evidence="4 5">
    <name type="scientific">Vibrio caribbeanicus ATCC BAA-2122</name>
    <dbReference type="NCBI Taxonomy" id="796620"/>
    <lineage>
        <taxon>Bacteria</taxon>
        <taxon>Pseudomonadati</taxon>
        <taxon>Pseudomonadota</taxon>
        <taxon>Gammaproteobacteria</taxon>
        <taxon>Vibrionales</taxon>
        <taxon>Vibrionaceae</taxon>
        <taxon>Vibrio</taxon>
    </lineage>
</organism>
<sequence>MKVIRHLSDYYFAHITIATVAFLLTVMEFPAGQNFTLTLIISEFLNVFSLFIVSIGIFELVKKRTNQAWLVHTLVVIFANFFTVLLDFNFDLFIFGQGRMTNESLNIDEVTVSQFLSEYYADLKYAATYWLLSVIIQRCAMDKQRERNESTDIPQELKHHEETKCHGFLKDIPIYDYERIDVLEAQENYVKVYAGDGEHLVLYKFKNAIAEMGESLGLQVHRSYWVKKSAIGEFKKKQGRGEIVTTTGKLIPVSRTYLKDTQACFESRLKM</sequence>
<dbReference type="PROSITE" id="PS50930">
    <property type="entry name" value="HTH_LYTTR"/>
    <property type="match status" value="1"/>
</dbReference>
<evidence type="ECO:0000259" key="3">
    <source>
        <dbReference type="PROSITE" id="PS50930"/>
    </source>
</evidence>
<dbReference type="Proteomes" id="UP000002943">
    <property type="component" value="Unassembled WGS sequence"/>
</dbReference>
<dbReference type="STRING" id="796620.VIBC2010_05074"/>
<dbReference type="eggNOG" id="COG3279">
    <property type="taxonomic scope" value="Bacteria"/>
</dbReference>
<dbReference type="InterPro" id="IPR007492">
    <property type="entry name" value="LytTR_DNA-bd_dom"/>
</dbReference>
<dbReference type="OrthoDB" id="7028951at2"/>
<reference evidence="4 5" key="1">
    <citation type="journal article" date="2012" name="Int. J. Syst. Evol. Microbiol.">
        <title>Vibrio caribbeanicus sp. nov., isolated from the marine sponge Scleritoderma cyanea.</title>
        <authorList>
            <person name="Hoffmann M."/>
            <person name="Monday S.R."/>
            <person name="Allard M.W."/>
            <person name="Strain E.A."/>
            <person name="Whittaker P."/>
            <person name="Naum M."/>
            <person name="McCarthy P.J."/>
            <person name="Lopez J.V."/>
            <person name="Fischer M."/>
            <person name="Brown E.W."/>
        </authorList>
    </citation>
    <scope>NUCLEOTIDE SEQUENCE [LARGE SCALE GENOMIC DNA]</scope>
    <source>
        <strain evidence="4 5">ATCC BAA-2122</strain>
    </source>
</reference>
<name>E3BKD6_9VIBR</name>
<keyword evidence="2" id="KW-1133">Transmembrane helix</keyword>
<protein>
    <submittedName>
        <fullName evidence="4">Response regulator receiver protein</fullName>
    </submittedName>
</protein>
<dbReference type="EMBL" id="AEIU01000074">
    <property type="protein sequence ID" value="EFP96521.1"/>
    <property type="molecule type" value="Genomic_DNA"/>
</dbReference>
<keyword evidence="1" id="KW-0902">Two-component regulatory system</keyword>
<evidence type="ECO:0000256" key="2">
    <source>
        <dbReference type="SAM" id="Phobius"/>
    </source>
</evidence>
<feature type="domain" description="HTH LytTR-type" evidence="3">
    <location>
        <begin position="172"/>
        <end position="267"/>
    </location>
</feature>
<dbReference type="Pfam" id="PF04397">
    <property type="entry name" value="LytTR"/>
    <property type="match status" value="1"/>
</dbReference>
<evidence type="ECO:0000313" key="4">
    <source>
        <dbReference type="EMBL" id="EFP96521.1"/>
    </source>
</evidence>
<evidence type="ECO:0000313" key="5">
    <source>
        <dbReference type="Proteomes" id="UP000002943"/>
    </source>
</evidence>
<dbReference type="GO" id="GO:0003677">
    <property type="term" value="F:DNA binding"/>
    <property type="evidence" value="ECO:0007669"/>
    <property type="project" value="InterPro"/>
</dbReference>
<comment type="caution">
    <text evidence="4">The sequence shown here is derived from an EMBL/GenBank/DDBJ whole genome shotgun (WGS) entry which is preliminary data.</text>
</comment>
<proteinExistence type="predicted"/>
<gene>
    <name evidence="4" type="ORF">VIBC2010_05074</name>
</gene>
<dbReference type="SMART" id="SM00850">
    <property type="entry name" value="LytTR"/>
    <property type="match status" value="1"/>
</dbReference>
<feature type="transmembrane region" description="Helical" evidence="2">
    <location>
        <begin position="12"/>
        <end position="31"/>
    </location>
</feature>
<keyword evidence="5" id="KW-1185">Reference proteome</keyword>
<feature type="transmembrane region" description="Helical" evidence="2">
    <location>
        <begin position="68"/>
        <end position="86"/>
    </location>
</feature>
<dbReference type="AlphaFoldDB" id="E3BKD6"/>